<feature type="transmembrane region" description="Helical" evidence="5">
    <location>
        <begin position="179"/>
        <end position="196"/>
    </location>
</feature>
<organism evidence="7 8">
    <name type="scientific">Colletotrichum incanum</name>
    <name type="common">Soybean anthracnose fungus</name>
    <dbReference type="NCBI Taxonomy" id="1573173"/>
    <lineage>
        <taxon>Eukaryota</taxon>
        <taxon>Fungi</taxon>
        <taxon>Dikarya</taxon>
        <taxon>Ascomycota</taxon>
        <taxon>Pezizomycotina</taxon>
        <taxon>Sordariomycetes</taxon>
        <taxon>Hypocreomycetidae</taxon>
        <taxon>Glomerellales</taxon>
        <taxon>Glomerellaceae</taxon>
        <taxon>Colletotrichum</taxon>
        <taxon>Colletotrichum spaethianum species complex</taxon>
    </lineage>
</organism>
<keyword evidence="4 5" id="KW-0472">Membrane</keyword>
<evidence type="ECO:0000313" key="7">
    <source>
        <dbReference type="EMBL" id="KZL76461.1"/>
    </source>
</evidence>
<evidence type="ECO:0000256" key="1">
    <source>
        <dbReference type="ARBA" id="ARBA00004141"/>
    </source>
</evidence>
<evidence type="ECO:0000256" key="4">
    <source>
        <dbReference type="ARBA" id="ARBA00023136"/>
    </source>
</evidence>
<evidence type="ECO:0000259" key="6">
    <source>
        <dbReference type="Pfam" id="PF01284"/>
    </source>
</evidence>
<comment type="subcellular location">
    <subcellularLocation>
        <location evidence="1">Membrane</location>
        <topology evidence="1">Multi-pass membrane protein</topology>
    </subcellularLocation>
</comment>
<feature type="transmembrane region" description="Helical" evidence="5">
    <location>
        <begin position="66"/>
        <end position="93"/>
    </location>
</feature>
<feature type="transmembrane region" description="Helical" evidence="5">
    <location>
        <begin position="136"/>
        <end position="159"/>
    </location>
</feature>
<keyword evidence="8" id="KW-1185">Reference proteome</keyword>
<evidence type="ECO:0000256" key="5">
    <source>
        <dbReference type="SAM" id="Phobius"/>
    </source>
</evidence>
<sequence length="220" mass="24207">LVLLPLDRFHPFSLVNLPSSLLEQRTGGSLDLSLPYYFFIFSLVSILTTTLRVYQRNDIDNTDKMGLILPLRIVQGVLALVILGLSAFVANWYNMDTMTSSPSQINFLVFVPLFSFISIAYLEVVPKFAPRASHPWAAVGFEALNVLFYFAGFVALAVFLSKLLFCRGSVCAAARADTVLAALQFALWAGTSLLMVKDVFKTGFRKPTAAGPPPQMKESA</sequence>
<evidence type="ECO:0000313" key="8">
    <source>
        <dbReference type="Proteomes" id="UP000076584"/>
    </source>
</evidence>
<reference evidence="7 8" key="1">
    <citation type="submission" date="2015-06" db="EMBL/GenBank/DDBJ databases">
        <title>Survival trade-offs in plant roots during colonization by closely related pathogenic and mutualistic fungi.</title>
        <authorList>
            <person name="Hacquard S."/>
            <person name="Kracher B."/>
            <person name="Hiruma K."/>
            <person name="Weinman A."/>
            <person name="Muench P."/>
            <person name="Garrido Oter R."/>
            <person name="Ver Loren van Themaat E."/>
            <person name="Dallerey J.-F."/>
            <person name="Damm U."/>
            <person name="Henrissat B."/>
            <person name="Lespinet O."/>
            <person name="Thon M."/>
            <person name="Kemen E."/>
            <person name="McHardy A.C."/>
            <person name="Schulze-Lefert P."/>
            <person name="O'Connell R.J."/>
        </authorList>
    </citation>
    <scope>NUCLEOTIDE SEQUENCE [LARGE SCALE GENOMIC DNA]</scope>
    <source>
        <strain evidence="7 8">MAFF 238704</strain>
    </source>
</reference>
<dbReference type="Pfam" id="PF01284">
    <property type="entry name" value="MARVEL"/>
    <property type="match status" value="1"/>
</dbReference>
<feature type="domain" description="MARVEL" evidence="6">
    <location>
        <begin position="69"/>
        <end position="192"/>
    </location>
</feature>
<dbReference type="PANTHER" id="PTHR37451:SF5">
    <property type="entry name" value="MARVEL DOMAIN-CONTAINING PROTEIN"/>
    <property type="match status" value="1"/>
</dbReference>
<dbReference type="AlphaFoldDB" id="A0A161V2V3"/>
<keyword evidence="2 5" id="KW-0812">Transmembrane</keyword>
<evidence type="ECO:0000256" key="3">
    <source>
        <dbReference type="ARBA" id="ARBA00022989"/>
    </source>
</evidence>
<evidence type="ECO:0000256" key="2">
    <source>
        <dbReference type="ARBA" id="ARBA00022692"/>
    </source>
</evidence>
<comment type="caution">
    <text evidence="7">The sequence shown here is derived from an EMBL/GenBank/DDBJ whole genome shotgun (WGS) entry which is preliminary data.</text>
</comment>
<dbReference type="PANTHER" id="PTHR37451">
    <property type="entry name" value="MARVEL DOMAIN"/>
    <property type="match status" value="1"/>
</dbReference>
<dbReference type="GO" id="GO:0016020">
    <property type="term" value="C:membrane"/>
    <property type="evidence" value="ECO:0007669"/>
    <property type="project" value="UniProtKB-SubCell"/>
</dbReference>
<dbReference type="EMBL" id="LFIW01002280">
    <property type="protein sequence ID" value="KZL76461.1"/>
    <property type="molecule type" value="Genomic_DNA"/>
</dbReference>
<name>A0A161V2V3_COLIC</name>
<protein>
    <recommendedName>
        <fullName evidence="6">MARVEL domain-containing protein</fullName>
    </recommendedName>
</protein>
<dbReference type="InterPro" id="IPR008253">
    <property type="entry name" value="Marvel"/>
</dbReference>
<feature type="transmembrane region" description="Helical" evidence="5">
    <location>
        <begin position="34"/>
        <end position="54"/>
    </location>
</feature>
<feature type="transmembrane region" description="Helical" evidence="5">
    <location>
        <begin position="105"/>
        <end position="124"/>
    </location>
</feature>
<keyword evidence="3 5" id="KW-1133">Transmembrane helix</keyword>
<dbReference type="Proteomes" id="UP000076584">
    <property type="component" value="Unassembled WGS sequence"/>
</dbReference>
<gene>
    <name evidence="7" type="ORF">CI238_12043</name>
</gene>
<feature type="non-terminal residue" evidence="7">
    <location>
        <position position="1"/>
    </location>
</feature>
<proteinExistence type="predicted"/>
<accession>A0A161V2V3</accession>